<keyword evidence="4" id="KW-1185">Reference proteome</keyword>
<feature type="transmembrane region" description="Helical" evidence="1">
    <location>
        <begin position="345"/>
        <end position="361"/>
    </location>
</feature>
<feature type="transmembrane region" description="Helical" evidence="1">
    <location>
        <begin position="153"/>
        <end position="181"/>
    </location>
</feature>
<feature type="domain" description="DUF6449" evidence="2">
    <location>
        <begin position="457"/>
        <end position="602"/>
    </location>
</feature>
<feature type="transmembrane region" description="Helical" evidence="1">
    <location>
        <begin position="312"/>
        <end position="333"/>
    </location>
</feature>
<evidence type="ECO:0000313" key="3">
    <source>
        <dbReference type="EMBL" id="MEQ2357843.1"/>
    </source>
</evidence>
<feature type="transmembrane region" description="Helical" evidence="1">
    <location>
        <begin position="276"/>
        <end position="300"/>
    </location>
</feature>
<feature type="transmembrane region" description="Helical" evidence="1">
    <location>
        <begin position="20"/>
        <end position="38"/>
    </location>
</feature>
<name>A0ABV1AJY9_9FIRM</name>
<evidence type="ECO:0000313" key="4">
    <source>
        <dbReference type="Proteomes" id="UP001446032"/>
    </source>
</evidence>
<dbReference type="EMBL" id="JBBMEI010000012">
    <property type="protein sequence ID" value="MEQ2357843.1"/>
    <property type="molecule type" value="Genomic_DNA"/>
</dbReference>
<feature type="transmembrane region" description="Helical" evidence="1">
    <location>
        <begin position="245"/>
        <end position="264"/>
    </location>
</feature>
<proteinExistence type="predicted"/>
<feature type="transmembrane region" description="Helical" evidence="1">
    <location>
        <begin position="117"/>
        <end position="141"/>
    </location>
</feature>
<gene>
    <name evidence="3" type="ORF">WMO75_05715</name>
</gene>
<organism evidence="3 4">
    <name type="scientific">Blautia intestinihominis</name>
    <dbReference type="NCBI Taxonomy" id="3133152"/>
    <lineage>
        <taxon>Bacteria</taxon>
        <taxon>Bacillati</taxon>
        <taxon>Bacillota</taxon>
        <taxon>Clostridia</taxon>
        <taxon>Lachnospirales</taxon>
        <taxon>Lachnospiraceae</taxon>
        <taxon>Blautia</taxon>
    </lineage>
</organism>
<sequence length="733" mass="82835">MRSRIFSSKYIKTVSKGQAWIPAFLTLGFILAFPVIGLEKLGSWRNLGYTQDQITLLYYRLWKDGFVLTGMAVAMAAGFMNAVNGFLYLYSRKKTDFYHSLPMKRSELFAEKAVMGLIYYLVPYIVIEFLTVCVGAARGLFSLEFMGMAVKMLCLHLLVYLMIYFSVVLVLCITGNMLMGILTLGGMYLYGIALELVLVACGLTFLDTFIDKRYGIMAFLLKDASPAAFAFSLADAYSAGHAAKYLVALVILIVVLAVLSWIAYEKRPSEAAGRSMVYRWVAVLVKFMVVIPTGLAVGWIFYPQADGGTKLIWWVFGLILGTVLSHGMIEIIYHMSFQKFFAKKMQLVLAGVLVFGCAMIYQKDLLHFDSYLPKQEELASVNISNGYDQDYYAHIEKAADGEFYDLTDNYNWYDPANALTGADGIGDETYEALENIVKDSLNVDKAKKRSYFISVKYTLKSGRVVCRGYWADVKNLRTLMKGLYAEENLKEKKYEFLDLDEKYLTTIGMTDACGMGYSIFQNDDRQKQELLDALKKDIESASAEDMMEEIIIQLDFNYALPVRSNINSLVPGKNNEEVTYVDWNLGVPPSFKNTLAILKKTGYPLTIEELDINKISLTYYEEENISEQEEFFYTKPEEIKAIQNALVLERNAYAGGDTETVSNVAVAVYMEQGEMMNSLFLKRADVPDFVLDKMQELGISPEFSDNSDDDGDTMTTYQKTINSSGRWLAWFGK</sequence>
<keyword evidence="1" id="KW-0812">Transmembrane</keyword>
<feature type="transmembrane region" description="Helical" evidence="1">
    <location>
        <begin position="66"/>
        <end position="90"/>
    </location>
</feature>
<protein>
    <submittedName>
        <fullName evidence="3">DUF6449 domain-containing protein</fullName>
    </submittedName>
</protein>
<keyword evidence="1" id="KW-1133">Transmembrane helix</keyword>
<keyword evidence="1" id="KW-0472">Membrane</keyword>
<dbReference type="Proteomes" id="UP001446032">
    <property type="component" value="Unassembled WGS sequence"/>
</dbReference>
<comment type="caution">
    <text evidence="3">The sequence shown here is derived from an EMBL/GenBank/DDBJ whole genome shotgun (WGS) entry which is preliminary data.</text>
</comment>
<dbReference type="Pfam" id="PF20047">
    <property type="entry name" value="DUF6449"/>
    <property type="match status" value="1"/>
</dbReference>
<evidence type="ECO:0000256" key="1">
    <source>
        <dbReference type="SAM" id="Phobius"/>
    </source>
</evidence>
<dbReference type="InterPro" id="IPR045611">
    <property type="entry name" value="DUF6449"/>
</dbReference>
<dbReference type="RefSeq" id="WP_349077736.1">
    <property type="nucleotide sequence ID" value="NZ_JBBMEI010000012.1"/>
</dbReference>
<feature type="transmembrane region" description="Helical" evidence="1">
    <location>
        <begin position="187"/>
        <end position="206"/>
    </location>
</feature>
<reference evidence="3 4" key="1">
    <citation type="submission" date="2024-03" db="EMBL/GenBank/DDBJ databases">
        <title>Human intestinal bacterial collection.</title>
        <authorList>
            <person name="Pauvert C."/>
            <person name="Hitch T.C.A."/>
            <person name="Clavel T."/>
        </authorList>
    </citation>
    <scope>NUCLEOTIDE SEQUENCE [LARGE SCALE GENOMIC DNA]</scope>
    <source>
        <strain evidence="3 4">CLA-AA-H95</strain>
    </source>
</reference>
<accession>A0ABV1AJY9</accession>
<evidence type="ECO:0000259" key="2">
    <source>
        <dbReference type="Pfam" id="PF20047"/>
    </source>
</evidence>